<evidence type="ECO:0000313" key="3">
    <source>
        <dbReference type="EMBL" id="KAJ7689579.1"/>
    </source>
</evidence>
<feature type="compositionally biased region" description="Acidic residues" evidence="1">
    <location>
        <begin position="325"/>
        <end position="334"/>
    </location>
</feature>
<keyword evidence="4" id="KW-1185">Reference proteome</keyword>
<gene>
    <name evidence="3" type="ORF">B0H17DRAFT_1180169</name>
</gene>
<accession>A0AAD7DE78</accession>
<organism evidence="3 4">
    <name type="scientific">Mycena rosella</name>
    <name type="common">Pink bonnet</name>
    <name type="synonym">Agaricus rosellus</name>
    <dbReference type="NCBI Taxonomy" id="1033263"/>
    <lineage>
        <taxon>Eukaryota</taxon>
        <taxon>Fungi</taxon>
        <taxon>Dikarya</taxon>
        <taxon>Basidiomycota</taxon>
        <taxon>Agaricomycotina</taxon>
        <taxon>Agaricomycetes</taxon>
        <taxon>Agaricomycetidae</taxon>
        <taxon>Agaricales</taxon>
        <taxon>Marasmiineae</taxon>
        <taxon>Mycenaceae</taxon>
        <taxon>Mycena</taxon>
    </lineage>
</organism>
<dbReference type="AlphaFoldDB" id="A0AAD7DE78"/>
<dbReference type="Proteomes" id="UP001221757">
    <property type="component" value="Unassembled WGS sequence"/>
</dbReference>
<sequence length="455" mass="49229">MFPHLFHLSFLSLFPRNTLEYCCLALTARIGANVGAMWAVRRSGGSDFRVTFKSARSSASNLAQTTPYNVPPPQAAVAHATLGTPDEDLTQRAAATAPASRRRGRRNPHRGSLTGCARYTRHTDLPSDAPFVRGIRVHPRRGHMAVPDTVLVAFRAAWRSHHGRHTHPSAVLPPAAVARIWEHTMFSEAVFVLEDEYEVSDHWLLSTRSLWQVPVVRKLPPANPVPQDRTTPPPAYSSPTISLGSPVAGPSNTAPTAHSTFPVNDVVGPSNTTHTAPTTPVAGPSGNTTPFVDPSGTAHATPTSPTGRAVPREPPATSGSSHSADEDDVTDDGSDSSYVPTNGGSDYDTPQLPCIDLPHMQLLYSAHRPPICKHHCRLIHKVVAAEIFPDADMVYRKISDDLKERALWLLEAGYITGELPIKTGYARKKISANIFGNSCNEVYEFQAQARGKAVG</sequence>
<reference evidence="3" key="1">
    <citation type="submission" date="2023-03" db="EMBL/GenBank/DDBJ databases">
        <title>Massive genome expansion in bonnet fungi (Mycena s.s.) driven by repeated elements and novel gene families across ecological guilds.</title>
        <authorList>
            <consortium name="Lawrence Berkeley National Laboratory"/>
            <person name="Harder C.B."/>
            <person name="Miyauchi S."/>
            <person name="Viragh M."/>
            <person name="Kuo A."/>
            <person name="Thoen E."/>
            <person name="Andreopoulos B."/>
            <person name="Lu D."/>
            <person name="Skrede I."/>
            <person name="Drula E."/>
            <person name="Henrissat B."/>
            <person name="Morin E."/>
            <person name="Kohler A."/>
            <person name="Barry K."/>
            <person name="LaButti K."/>
            <person name="Morin E."/>
            <person name="Salamov A."/>
            <person name="Lipzen A."/>
            <person name="Mereny Z."/>
            <person name="Hegedus B."/>
            <person name="Baldrian P."/>
            <person name="Stursova M."/>
            <person name="Weitz H."/>
            <person name="Taylor A."/>
            <person name="Grigoriev I.V."/>
            <person name="Nagy L.G."/>
            <person name="Martin F."/>
            <person name="Kauserud H."/>
        </authorList>
    </citation>
    <scope>NUCLEOTIDE SEQUENCE</scope>
    <source>
        <strain evidence="3">CBHHK067</strain>
    </source>
</reference>
<feature type="compositionally biased region" description="Polar residues" evidence="1">
    <location>
        <begin position="269"/>
        <end position="278"/>
    </location>
</feature>
<comment type="caution">
    <text evidence="3">The sequence shown here is derived from an EMBL/GenBank/DDBJ whole genome shotgun (WGS) entry which is preliminary data.</text>
</comment>
<feature type="region of interest" description="Disordered" evidence="1">
    <location>
        <begin position="221"/>
        <end position="350"/>
    </location>
</feature>
<evidence type="ECO:0000313" key="4">
    <source>
        <dbReference type="Proteomes" id="UP001221757"/>
    </source>
</evidence>
<keyword evidence="2" id="KW-0732">Signal</keyword>
<feature type="compositionally biased region" description="Basic residues" evidence="1">
    <location>
        <begin position="100"/>
        <end position="109"/>
    </location>
</feature>
<feature type="region of interest" description="Disordered" evidence="1">
    <location>
        <begin position="83"/>
        <end position="116"/>
    </location>
</feature>
<evidence type="ECO:0000256" key="1">
    <source>
        <dbReference type="SAM" id="MobiDB-lite"/>
    </source>
</evidence>
<name>A0AAD7DE78_MYCRO</name>
<protein>
    <submittedName>
        <fullName evidence="3">Uncharacterized protein</fullName>
    </submittedName>
</protein>
<dbReference type="EMBL" id="JARKIE010000071">
    <property type="protein sequence ID" value="KAJ7689579.1"/>
    <property type="molecule type" value="Genomic_DNA"/>
</dbReference>
<feature type="compositionally biased region" description="Polar residues" evidence="1">
    <location>
        <begin position="250"/>
        <end position="262"/>
    </location>
</feature>
<evidence type="ECO:0000256" key="2">
    <source>
        <dbReference type="SAM" id="SignalP"/>
    </source>
</evidence>
<feature type="chain" id="PRO_5041908717" evidence="2">
    <location>
        <begin position="21"/>
        <end position="455"/>
    </location>
</feature>
<proteinExistence type="predicted"/>
<feature type="signal peptide" evidence="2">
    <location>
        <begin position="1"/>
        <end position="20"/>
    </location>
</feature>